<dbReference type="InterPro" id="IPR025591">
    <property type="entry name" value="RloB"/>
</dbReference>
<dbReference type="AlphaFoldDB" id="G8QWX6"/>
<gene>
    <name evidence="1" type="ordered locus">SpiGrapes_1677</name>
</gene>
<evidence type="ECO:0000313" key="1">
    <source>
        <dbReference type="EMBL" id="AEV29480.1"/>
    </source>
</evidence>
<sequence>MIPILHEPNTASHPLHIFSEAKQALKNCENYFQDIDHLCIIADRDLHSFIEPQYDELAKNCTDERILLCIANPCFELWLLMHYSDLTEYDQTILLENKKSGDRTQTELYLKDKLGGSYSKIRLQFNQRYKDRISTALVNAKKYATSIQELKGTIGTNGGFLVEELQKD</sequence>
<reference evidence="1 2" key="1">
    <citation type="submission" date="2011-11" db="EMBL/GenBank/DDBJ databases">
        <title>Complete sequence of Spirochaeta sp. grapes.</title>
        <authorList>
            <consortium name="US DOE Joint Genome Institute"/>
            <person name="Lucas S."/>
            <person name="Han J."/>
            <person name="Lapidus A."/>
            <person name="Cheng J.-F."/>
            <person name="Goodwin L."/>
            <person name="Pitluck S."/>
            <person name="Peters L."/>
            <person name="Ovchinnikova G."/>
            <person name="Munk A.C."/>
            <person name="Detter J.C."/>
            <person name="Han C."/>
            <person name="Tapia R."/>
            <person name="Land M."/>
            <person name="Hauser L."/>
            <person name="Kyrpides N."/>
            <person name="Ivanova N."/>
            <person name="Pagani I."/>
            <person name="Ritalahtilisa K."/>
            <person name="Loeffler F."/>
            <person name="Woyke T."/>
        </authorList>
    </citation>
    <scope>NUCLEOTIDE SEQUENCE [LARGE SCALE GENOMIC DNA]</scope>
    <source>
        <strain evidence="2">ATCC BAA-1885 / DSM 22778 / Grapes</strain>
    </source>
</reference>
<dbReference type="Pfam" id="PF13707">
    <property type="entry name" value="RloB"/>
    <property type="match status" value="1"/>
</dbReference>
<dbReference type="HOGENOM" id="CLU_1400881_0_0_12"/>
<dbReference type="Proteomes" id="UP000005632">
    <property type="component" value="Chromosome"/>
</dbReference>
<accession>G8QWX6</accession>
<keyword evidence="2" id="KW-1185">Reference proteome</keyword>
<organism evidence="1 2">
    <name type="scientific">Sphaerochaeta pleomorpha (strain ATCC BAA-1885 / DSM 22778 / Grapes)</name>
    <dbReference type="NCBI Taxonomy" id="158190"/>
    <lineage>
        <taxon>Bacteria</taxon>
        <taxon>Pseudomonadati</taxon>
        <taxon>Spirochaetota</taxon>
        <taxon>Spirochaetia</taxon>
        <taxon>Spirochaetales</taxon>
        <taxon>Sphaerochaetaceae</taxon>
        <taxon>Sphaerochaeta</taxon>
    </lineage>
</organism>
<dbReference type="EMBL" id="CP003155">
    <property type="protein sequence ID" value="AEV29480.1"/>
    <property type="molecule type" value="Genomic_DNA"/>
</dbReference>
<evidence type="ECO:0000313" key="2">
    <source>
        <dbReference type="Proteomes" id="UP000005632"/>
    </source>
</evidence>
<dbReference type="KEGG" id="sgp:SpiGrapes_1677"/>
<proteinExistence type="predicted"/>
<name>G8QWX6_SPHPG</name>
<dbReference type="eggNOG" id="ENOG5030Z7W">
    <property type="taxonomic scope" value="Bacteria"/>
</dbReference>
<evidence type="ECO:0008006" key="3">
    <source>
        <dbReference type="Google" id="ProtNLM"/>
    </source>
</evidence>
<protein>
    <recommendedName>
        <fullName evidence="3">RloB-like protein</fullName>
    </recommendedName>
</protein>